<accession>A0A1Y2BLR5</accession>
<feature type="domain" description="RDRP core" evidence="3">
    <location>
        <begin position="411"/>
        <end position="964"/>
    </location>
</feature>
<sequence>MSSAYPPRSRTFGVGNVDFPQTLDELVNTLSHNHLMAQTTTTTRHHHTPQRGDTMAHRRNPQGQRQGQGNNRGHDLTQFNFHPSAIAMGSLIGRQFVQMLGAKCRVGHDYSMAGRDRNRENMGTSFLAFDFNREVLHIKASLEIDPKNIPPALRPLDAELSFDDIASQGIVIEATNRNDVSFHGAPRKHVTVTVTTRRPPRFFTEFERNDELLGMGHERERTGKLPYRRRATAMDFATSTVTELKAGAIQAIPEGPCAYPTFWNTFRWTFDLTQVEFQRLMRCSAQFKDLANDDPEMDLLSHKKHRWSTRKLTSAEYLAMYGTPDLSKVLFSSRTLIEGLIGHGILKPGDVPQLLAVLPRSTEFADRILESLYNEERVREVEKVIRAKARYLRKEPPPPYSHLVMIRSVLVTPTRLLIGPPQQEPSNSVTRRYADRLEAIVRVQFTDEEDRLHVAEYTKQADELQKDVGIMARVRRALWHGITIGGRTYMPVASSSSQQKEHAIWFIDNKKIDFLELKSWMGNVAETIVAKHAARMGLPFSTSRIVQLDIKLGREINDVERNEHCFTDGVAVAGIEIMKEAARTLGATKGLNSTPSAIQFRLGGAKGVLTCWPQLADKLEVRLRPSLIKFRSTLQDLNVVRIAKYQTAFLNRQFIMMMCANGVPENLIIRIFQENLRSIRGLKQRVRRGAASKEDYKLMSVCSEFPLNQLIRAGFHADPLVLDVVEIIECRLLQDLKWRARVKIPAGVFLIGIADESGTLKANEVFCQYQESDETEPVIVQSEILICRAPALHPGDVRRAFAVDRPELRHLKNVIVFSVQGERPLPNMLGGGDLDGDDYTLIWDQEFVRPLRVYGAMDYKAPPPKRVDKVTQADLNENFVQYMLNDVLGQVDNCHLAKCDIGSPFDNDCIELSKTHSIAVDFPKTGHAATLEPRLRPKEWPDFMDKDGTKKIYQSEKILGKLFKLVNPEPNFRPCDIKELDYPVDQRLSHHPIYSTLLDKLRPIKDRYEAAVLYDMRRYRVCEPEIPSGMAVRNPRRKRIRDQNLNEPLRDAYNAHVGDAREAAKEAIEGISFTTNLTGMQVVARHAYALTYERVHVEAWQARFMLEAEEHGAADEDKEVLRPRPMTSFAWVFWQELIQIVTGPNL</sequence>
<dbReference type="Pfam" id="PF05183">
    <property type="entry name" value="RdRP"/>
    <property type="match status" value="1"/>
</dbReference>
<dbReference type="EC" id="2.7.7.48" evidence="1"/>
<keyword evidence="1" id="KW-0696">RNA-directed RNA polymerase</keyword>
<feature type="compositionally biased region" description="Low complexity" evidence="2">
    <location>
        <begin position="61"/>
        <end position="71"/>
    </location>
</feature>
<keyword evidence="1" id="KW-0808">Transferase</keyword>
<gene>
    <name evidence="4" type="ORF">BCR39DRAFT_511706</name>
</gene>
<comment type="caution">
    <text evidence="4">The sequence shown here is derived from an EMBL/GenBank/DDBJ whole genome shotgun (WGS) entry which is preliminary data.</text>
</comment>
<protein>
    <recommendedName>
        <fullName evidence="1">RNA-dependent RNA polymerase</fullName>
        <ecNumber evidence="1">2.7.7.48</ecNumber>
    </recommendedName>
</protein>
<dbReference type="GO" id="GO:0003968">
    <property type="term" value="F:RNA-directed RNA polymerase activity"/>
    <property type="evidence" value="ECO:0007669"/>
    <property type="project" value="UniProtKB-KW"/>
</dbReference>
<dbReference type="PANTHER" id="PTHR23079">
    <property type="entry name" value="RNA-DEPENDENT RNA POLYMERASE"/>
    <property type="match status" value="1"/>
</dbReference>
<dbReference type="GO" id="GO:0030422">
    <property type="term" value="P:siRNA processing"/>
    <property type="evidence" value="ECO:0007669"/>
    <property type="project" value="TreeGrafter"/>
</dbReference>
<proteinExistence type="inferred from homology"/>
<evidence type="ECO:0000259" key="3">
    <source>
        <dbReference type="Pfam" id="PF05183"/>
    </source>
</evidence>
<comment type="catalytic activity">
    <reaction evidence="1">
        <text>RNA(n) + a ribonucleoside 5'-triphosphate = RNA(n+1) + diphosphate</text>
        <dbReference type="Rhea" id="RHEA:21248"/>
        <dbReference type="Rhea" id="RHEA-COMP:14527"/>
        <dbReference type="Rhea" id="RHEA-COMP:17342"/>
        <dbReference type="ChEBI" id="CHEBI:33019"/>
        <dbReference type="ChEBI" id="CHEBI:61557"/>
        <dbReference type="ChEBI" id="CHEBI:140395"/>
        <dbReference type="EC" id="2.7.7.48"/>
    </reaction>
</comment>
<dbReference type="GO" id="GO:0031380">
    <property type="term" value="C:nuclear RNA-directed RNA polymerase complex"/>
    <property type="evidence" value="ECO:0007669"/>
    <property type="project" value="TreeGrafter"/>
</dbReference>
<dbReference type="InterPro" id="IPR057596">
    <property type="entry name" value="RDRP_core"/>
</dbReference>
<dbReference type="FunCoup" id="A0A1Y2BLR5">
    <property type="interactions" value="2"/>
</dbReference>
<feature type="region of interest" description="Disordered" evidence="2">
    <location>
        <begin position="37"/>
        <end position="73"/>
    </location>
</feature>
<dbReference type="GO" id="GO:0003723">
    <property type="term" value="F:RNA binding"/>
    <property type="evidence" value="ECO:0007669"/>
    <property type="project" value="UniProtKB-KW"/>
</dbReference>
<dbReference type="PANTHER" id="PTHR23079:SF55">
    <property type="entry name" value="RNA-DIRECTED RNA POLYMERASE"/>
    <property type="match status" value="1"/>
</dbReference>
<keyword evidence="1" id="KW-0548">Nucleotidyltransferase</keyword>
<dbReference type="InterPro" id="IPR007855">
    <property type="entry name" value="RDRP"/>
</dbReference>
<dbReference type="Proteomes" id="UP000193986">
    <property type="component" value="Unassembled WGS sequence"/>
</dbReference>
<evidence type="ECO:0000256" key="2">
    <source>
        <dbReference type="SAM" id="MobiDB-lite"/>
    </source>
</evidence>
<keyword evidence="5" id="KW-1185">Reference proteome</keyword>
<organism evidence="4 5">
    <name type="scientific">Naematelia encephala</name>
    <dbReference type="NCBI Taxonomy" id="71784"/>
    <lineage>
        <taxon>Eukaryota</taxon>
        <taxon>Fungi</taxon>
        <taxon>Dikarya</taxon>
        <taxon>Basidiomycota</taxon>
        <taxon>Agaricomycotina</taxon>
        <taxon>Tremellomycetes</taxon>
        <taxon>Tremellales</taxon>
        <taxon>Naemateliaceae</taxon>
        <taxon>Naematelia</taxon>
    </lineage>
</organism>
<dbReference type="EMBL" id="MCFC01000001">
    <property type="protein sequence ID" value="ORY35716.1"/>
    <property type="molecule type" value="Genomic_DNA"/>
</dbReference>
<keyword evidence="1" id="KW-0694">RNA-binding</keyword>
<comment type="similarity">
    <text evidence="1">Belongs to the RdRP family.</text>
</comment>
<dbReference type="AlphaFoldDB" id="A0A1Y2BLR5"/>
<reference evidence="4 5" key="1">
    <citation type="submission" date="2016-07" db="EMBL/GenBank/DDBJ databases">
        <title>Pervasive Adenine N6-methylation of Active Genes in Fungi.</title>
        <authorList>
            <consortium name="DOE Joint Genome Institute"/>
            <person name="Mondo S.J."/>
            <person name="Dannebaum R.O."/>
            <person name="Kuo R.C."/>
            <person name="Labutti K."/>
            <person name="Haridas S."/>
            <person name="Kuo A."/>
            <person name="Salamov A."/>
            <person name="Ahrendt S.R."/>
            <person name="Lipzen A."/>
            <person name="Sullivan W."/>
            <person name="Andreopoulos W.B."/>
            <person name="Clum A."/>
            <person name="Lindquist E."/>
            <person name="Daum C."/>
            <person name="Ramamoorthy G.K."/>
            <person name="Gryganskyi A."/>
            <person name="Culley D."/>
            <person name="Magnuson J.K."/>
            <person name="James T.Y."/>
            <person name="O'Malley M.A."/>
            <person name="Stajich J.E."/>
            <person name="Spatafora J.W."/>
            <person name="Visel A."/>
            <person name="Grigoriev I.V."/>
        </authorList>
    </citation>
    <scope>NUCLEOTIDE SEQUENCE [LARGE SCALE GENOMIC DNA]</scope>
    <source>
        <strain evidence="4 5">68-887.2</strain>
    </source>
</reference>
<dbReference type="OrthoDB" id="6513042at2759"/>
<name>A0A1Y2BLR5_9TREE</name>
<evidence type="ECO:0000313" key="5">
    <source>
        <dbReference type="Proteomes" id="UP000193986"/>
    </source>
</evidence>
<dbReference type="InParanoid" id="A0A1Y2BLR5"/>
<evidence type="ECO:0000313" key="4">
    <source>
        <dbReference type="EMBL" id="ORY35716.1"/>
    </source>
</evidence>
<evidence type="ECO:0000256" key="1">
    <source>
        <dbReference type="RuleBase" id="RU363098"/>
    </source>
</evidence>
<dbReference type="STRING" id="71784.A0A1Y2BLR5"/>